<reference evidence="1" key="1">
    <citation type="submission" date="2021-11" db="EMBL/GenBank/DDBJ databases">
        <authorList>
            <consortium name="Genoscope - CEA"/>
            <person name="William W."/>
        </authorList>
    </citation>
    <scope>NUCLEOTIDE SEQUENCE</scope>
</reference>
<accession>A0A8J2WU93</accession>
<keyword evidence="2" id="KW-1185">Reference proteome</keyword>
<dbReference type="Proteomes" id="UP000789595">
    <property type="component" value="Unassembled WGS sequence"/>
</dbReference>
<evidence type="ECO:0000313" key="2">
    <source>
        <dbReference type="Proteomes" id="UP000789595"/>
    </source>
</evidence>
<dbReference type="EMBL" id="CAKKNE010000002">
    <property type="protein sequence ID" value="CAH0368542.1"/>
    <property type="molecule type" value="Genomic_DNA"/>
</dbReference>
<sequence length="365" mass="40361">MATNKPSAADLTAQLPRDTLACLVSPFLICVDRVTVSHADKGWRAALRAPRWGMTPCRGVGCVREECVGCHCVDMRKPGPALRALPVLDTYKPNPDDSGAPVDEEGLTEALRDWARVHLRPLLNRPLTMLKLPSIARPAVILSYLKELRAQITVVYFSSRTAEEPDSFQTNLFLLSHGVLRPNQAVNLPPQQGIAAIIVGDDWSDTAWPPILKHVPRLQYLSTAYGPTRSDLAEALALVPNVRFLDVGRYGGILKFCDDSGKVHYDHDGYKKLLRHAGNIEVLRCSEGIAFQVHVVQALKRSCCPRLREAHVDEFQLGSADGRRFPWDNDKLPILIPGCDGVIWKDPKGYWKESTPQPPAGGDDS</sequence>
<evidence type="ECO:0000313" key="1">
    <source>
        <dbReference type="EMBL" id="CAH0368542.1"/>
    </source>
</evidence>
<organism evidence="1 2">
    <name type="scientific">Pelagomonas calceolata</name>
    <dbReference type="NCBI Taxonomy" id="35677"/>
    <lineage>
        <taxon>Eukaryota</taxon>
        <taxon>Sar</taxon>
        <taxon>Stramenopiles</taxon>
        <taxon>Ochrophyta</taxon>
        <taxon>Pelagophyceae</taxon>
        <taxon>Pelagomonadales</taxon>
        <taxon>Pelagomonadaceae</taxon>
        <taxon>Pelagomonas</taxon>
    </lineage>
</organism>
<proteinExistence type="predicted"/>
<protein>
    <submittedName>
        <fullName evidence="1">Uncharacterized protein</fullName>
    </submittedName>
</protein>
<name>A0A8J2WU93_9STRA</name>
<comment type="caution">
    <text evidence="1">The sequence shown here is derived from an EMBL/GenBank/DDBJ whole genome shotgun (WGS) entry which is preliminary data.</text>
</comment>
<dbReference type="AlphaFoldDB" id="A0A8J2WU93"/>
<gene>
    <name evidence="1" type="ORF">PECAL_2P16100</name>
</gene>